<dbReference type="PANTHER" id="PTHR42941:SF1">
    <property type="entry name" value="SLL1037 PROTEIN"/>
    <property type="match status" value="1"/>
</dbReference>
<accession>E7C7X7</accession>
<reference evidence="1" key="1">
    <citation type="submission" date="2010-01" db="EMBL/GenBank/DDBJ databases">
        <title>Genome fragments of uncultured bacteria from the North Pacific subtropical Gyre.</title>
        <authorList>
            <person name="Pham V.D."/>
            <person name="Delong E.F."/>
        </authorList>
    </citation>
    <scope>NUCLEOTIDE SEQUENCE</scope>
</reference>
<dbReference type="EMBL" id="GU568018">
    <property type="protein sequence ID" value="ADI23551.1"/>
    <property type="molecule type" value="Genomic_DNA"/>
</dbReference>
<dbReference type="InterPro" id="IPR011852">
    <property type="entry name" value="TRAP_TAXI"/>
</dbReference>
<proteinExistence type="predicted"/>
<dbReference type="SUPFAM" id="SSF53850">
    <property type="entry name" value="Periplasmic binding protein-like II"/>
    <property type="match status" value="1"/>
</dbReference>
<organism evidence="1">
    <name type="scientific">uncultured nuHF2 cluster bacterium HF0770_42C12</name>
    <dbReference type="NCBI Taxonomy" id="723593"/>
    <lineage>
        <taxon>Bacteria</taxon>
        <taxon>environmental samples</taxon>
    </lineage>
</organism>
<sequence>MRYITPAIIIAAGIGMVVTIPTQSLAVDQQSIAVGTLGGTMGRLGAGLADVFNKNQSAVKLSVAPGGGRSNPARVSTGGADFGFSFTNFAATAIQGKAPFKKPYPNLRAVAKFYSSCYHQYVGKDVYDSGIQTWEDIVKSTKPLKIALVKKGTSTEYTGGLIVRHLGSSYEKMAARGDKQTFTGTGANSRAIRSGQIDFYFHNSGDPNGAGIQAALGRDLTFLRLSDNVKSLLIDNGYTPCVIPGGIYKGVAKDTQSMGLSGLLLTTDKMSADTVYSVLKIAQANRKTLGSVHKIYKSWTPKLAASVGKLPLHPGAIRYYKEVGAIY</sequence>
<name>E7C7X7_9BACT</name>
<dbReference type="Pfam" id="PF16868">
    <property type="entry name" value="NMT1_3"/>
    <property type="match status" value="1"/>
</dbReference>
<dbReference type="AlphaFoldDB" id="E7C7X7"/>
<dbReference type="Gene3D" id="3.40.190.10">
    <property type="entry name" value="Periplasmic binding protein-like II"/>
    <property type="match status" value="2"/>
</dbReference>
<dbReference type="NCBIfam" id="TIGR02122">
    <property type="entry name" value="TRAP_TAXI"/>
    <property type="match status" value="1"/>
</dbReference>
<protein>
    <submittedName>
        <fullName evidence="1">TRAP-type uncharacterized transport system, periplasmic component</fullName>
    </submittedName>
</protein>
<dbReference type="PANTHER" id="PTHR42941">
    <property type="entry name" value="SLL1037 PROTEIN"/>
    <property type="match status" value="1"/>
</dbReference>
<evidence type="ECO:0000313" key="1">
    <source>
        <dbReference type="EMBL" id="ADI23551.1"/>
    </source>
</evidence>